<proteinExistence type="inferred from homology"/>
<gene>
    <name evidence="6" type="ORF">NP165_06730</name>
</gene>
<keyword evidence="2" id="KW-0479">Metal-binding</keyword>
<keyword evidence="7" id="KW-1185">Reference proteome</keyword>
<name>A0ABY5LBK4_9VIBR</name>
<dbReference type="SUPFAM" id="SSF51621">
    <property type="entry name" value="Phosphoenolpyruvate/pyruvate domain"/>
    <property type="match status" value="1"/>
</dbReference>
<keyword evidence="4" id="KW-0067">ATP-binding</keyword>
<protein>
    <submittedName>
        <fullName evidence="6">Phosphoenolpyruvate synthase</fullName>
    </submittedName>
</protein>
<sequence length="294" mass="32624">MSIETSSGLHPALALGDVLPETECLTSHTHLYVSLSDLIMEHIFYHPNIECDSQKLDEVESSSIRAILGEVSLEDHFVATLTQQIHNAIKPEHQAIRVCLSNADSYSFNSLIGGGLEEHEVNPALGVRGVSRYAKERFRTAFILECKVIKALQEQGIDVQIVVPFVRTMSDAAKVIDLLAEQGLPRGLNGLKVHYSADVPSSALLAEKLLHYFDGMVINLENLAQFTLGIDRFNEHLEYLYDPQNETIVELIDMASTAAASVNKPVVITSSRLIEYPKIQEYIVEHKLDAVVTM</sequence>
<accession>A0ABY5LBK4</accession>
<dbReference type="InterPro" id="IPR000121">
    <property type="entry name" value="PEP_util_C"/>
</dbReference>
<dbReference type="EMBL" id="CP102096">
    <property type="protein sequence ID" value="UUM29428.1"/>
    <property type="molecule type" value="Genomic_DNA"/>
</dbReference>
<dbReference type="Pfam" id="PF02896">
    <property type="entry name" value="PEP-utilizers_C"/>
    <property type="match status" value="1"/>
</dbReference>
<dbReference type="PANTHER" id="PTHR43030">
    <property type="entry name" value="PHOSPHOENOLPYRUVATE SYNTHASE"/>
    <property type="match status" value="1"/>
</dbReference>
<dbReference type="Proteomes" id="UP001058602">
    <property type="component" value="Chromosome 1"/>
</dbReference>
<evidence type="ECO:0000313" key="6">
    <source>
        <dbReference type="EMBL" id="UUM29428.1"/>
    </source>
</evidence>
<dbReference type="Gene3D" id="3.20.20.60">
    <property type="entry name" value="Phosphoenolpyruvate-binding domains"/>
    <property type="match status" value="1"/>
</dbReference>
<dbReference type="PANTHER" id="PTHR43030:SF1">
    <property type="entry name" value="PHOSPHOENOLPYRUVATE SYNTHASE"/>
    <property type="match status" value="1"/>
</dbReference>
<evidence type="ECO:0000256" key="3">
    <source>
        <dbReference type="ARBA" id="ARBA00022741"/>
    </source>
</evidence>
<keyword evidence="3" id="KW-0547">Nucleotide-binding</keyword>
<feature type="domain" description="PEP-utilising enzyme C-terminal" evidence="5">
    <location>
        <begin position="115"/>
        <end position="268"/>
    </location>
</feature>
<evidence type="ECO:0000313" key="7">
    <source>
        <dbReference type="Proteomes" id="UP001058602"/>
    </source>
</evidence>
<evidence type="ECO:0000259" key="5">
    <source>
        <dbReference type="Pfam" id="PF02896"/>
    </source>
</evidence>
<dbReference type="InterPro" id="IPR006319">
    <property type="entry name" value="PEP_synth"/>
</dbReference>
<reference evidence="6" key="1">
    <citation type="submission" date="2022-07" db="EMBL/GenBank/DDBJ databases">
        <title>Complete genome of Vibrio japonicus strain JCM 31412T and phylogenomic assessment of the Nereis clade of the genus Vibrio.</title>
        <authorList>
            <person name="Shlafstein M.D."/>
            <person name="Emsley S.A."/>
            <person name="Ushijima B."/>
            <person name="Videau P."/>
            <person name="Saw J.H."/>
        </authorList>
    </citation>
    <scope>NUCLEOTIDE SEQUENCE</scope>
    <source>
        <strain evidence="6">JCM 31412</strain>
    </source>
</reference>
<dbReference type="RefSeq" id="WP_257083219.1">
    <property type="nucleotide sequence ID" value="NZ_CP102096.1"/>
</dbReference>
<evidence type="ECO:0000256" key="2">
    <source>
        <dbReference type="ARBA" id="ARBA00022723"/>
    </source>
</evidence>
<evidence type="ECO:0000256" key="1">
    <source>
        <dbReference type="ARBA" id="ARBA00007837"/>
    </source>
</evidence>
<organism evidence="6 7">
    <name type="scientific">Vibrio japonicus</name>
    <dbReference type="NCBI Taxonomy" id="1824638"/>
    <lineage>
        <taxon>Bacteria</taxon>
        <taxon>Pseudomonadati</taxon>
        <taxon>Pseudomonadota</taxon>
        <taxon>Gammaproteobacteria</taxon>
        <taxon>Vibrionales</taxon>
        <taxon>Vibrionaceae</taxon>
        <taxon>Vibrio</taxon>
    </lineage>
</organism>
<comment type="similarity">
    <text evidence="1">Belongs to the PEP-utilizing enzyme family.</text>
</comment>
<evidence type="ECO:0000256" key="4">
    <source>
        <dbReference type="ARBA" id="ARBA00022840"/>
    </source>
</evidence>
<dbReference type="InterPro" id="IPR015813">
    <property type="entry name" value="Pyrv/PenolPyrv_kinase-like_dom"/>
</dbReference>
<dbReference type="InterPro" id="IPR040442">
    <property type="entry name" value="Pyrv_kinase-like_dom_sf"/>
</dbReference>